<keyword evidence="1" id="KW-1133">Transmembrane helix</keyword>
<protein>
    <submittedName>
        <fullName evidence="2">Uncharacterized protein</fullName>
    </submittedName>
</protein>
<reference evidence="2 3" key="1">
    <citation type="submission" date="2019-02" db="EMBL/GenBank/DDBJ databases">
        <title>Prokaryotic population dynamics and viral predation in marine succession experiment using metagenomics: the confinement effect.</title>
        <authorList>
            <person name="Haro-Moreno J.M."/>
            <person name="Rodriguez-Valera F."/>
            <person name="Lopez-Perez M."/>
        </authorList>
    </citation>
    <scope>NUCLEOTIDE SEQUENCE [LARGE SCALE GENOMIC DNA]</scope>
    <source>
        <strain evidence="2">MED-G170</strain>
    </source>
</reference>
<feature type="transmembrane region" description="Helical" evidence="1">
    <location>
        <begin position="46"/>
        <end position="69"/>
    </location>
</feature>
<accession>A0A520MNP9</accession>
<comment type="caution">
    <text evidence="2">The sequence shown here is derived from an EMBL/GenBank/DDBJ whole genome shotgun (WGS) entry which is preliminary data.</text>
</comment>
<proteinExistence type="predicted"/>
<dbReference type="EMBL" id="SHBP01000001">
    <property type="protein sequence ID" value="RZO22839.1"/>
    <property type="molecule type" value="Genomic_DNA"/>
</dbReference>
<keyword evidence="1" id="KW-0472">Membrane</keyword>
<sequence>MAKNPSKNIFKKRSAWIASMVACSAFLVMAVKLYDLPVSTLTSNLLTILVGLSIILGLAALLGGFLAFIKRRTK</sequence>
<organism evidence="2 3">
    <name type="scientific">SAR92 clade bacterium</name>
    <dbReference type="NCBI Taxonomy" id="2315479"/>
    <lineage>
        <taxon>Bacteria</taxon>
        <taxon>Pseudomonadati</taxon>
        <taxon>Pseudomonadota</taxon>
        <taxon>Gammaproteobacteria</taxon>
        <taxon>Cellvibrionales</taxon>
        <taxon>Porticoccaceae</taxon>
        <taxon>SAR92 clade</taxon>
    </lineage>
</organism>
<evidence type="ECO:0000313" key="3">
    <source>
        <dbReference type="Proteomes" id="UP000315889"/>
    </source>
</evidence>
<dbReference type="AlphaFoldDB" id="A0A520MNP9"/>
<gene>
    <name evidence="2" type="ORF">EVB03_00290</name>
</gene>
<evidence type="ECO:0000256" key="1">
    <source>
        <dbReference type="SAM" id="Phobius"/>
    </source>
</evidence>
<keyword evidence="1" id="KW-0812">Transmembrane</keyword>
<name>A0A520MNP9_9GAMM</name>
<evidence type="ECO:0000313" key="2">
    <source>
        <dbReference type="EMBL" id="RZO22839.1"/>
    </source>
</evidence>
<dbReference type="Proteomes" id="UP000315889">
    <property type="component" value="Unassembled WGS sequence"/>
</dbReference>